<evidence type="ECO:0000256" key="11">
    <source>
        <dbReference type="ARBA" id="ARBA00048988"/>
    </source>
</evidence>
<dbReference type="GO" id="GO:0008270">
    <property type="term" value="F:zinc ion binding"/>
    <property type="evidence" value="ECO:0007669"/>
    <property type="project" value="UniProtKB-UniRule"/>
</dbReference>
<dbReference type="CDD" id="cd17929">
    <property type="entry name" value="DEXHc_priA"/>
    <property type="match status" value="1"/>
</dbReference>
<dbReference type="NCBIfam" id="TIGR00595">
    <property type="entry name" value="priA"/>
    <property type="match status" value="1"/>
</dbReference>
<evidence type="ECO:0000259" key="15">
    <source>
        <dbReference type="PROSITE" id="PS51194"/>
    </source>
</evidence>
<dbReference type="GO" id="GO:1990077">
    <property type="term" value="C:primosome complex"/>
    <property type="evidence" value="ECO:0007669"/>
    <property type="project" value="UniProtKB-UniRule"/>
</dbReference>
<dbReference type="InterPro" id="IPR011545">
    <property type="entry name" value="DEAD/DEAH_box_helicase_dom"/>
</dbReference>
<protein>
    <recommendedName>
        <fullName evidence="12">Replication restart protein PriA</fullName>
    </recommendedName>
    <alternativeName>
        <fullName evidence="12">ATP-dependent DNA helicase PriA</fullName>
        <ecNumber evidence="12">5.6.2.4</ecNumber>
    </alternativeName>
    <alternativeName>
        <fullName evidence="12">DNA 3'-5' helicase PriA</fullName>
    </alternativeName>
</protein>
<evidence type="ECO:0000256" key="3">
    <source>
        <dbReference type="ARBA" id="ARBA00022723"/>
    </source>
</evidence>
<dbReference type="Gene3D" id="3.40.1440.60">
    <property type="entry name" value="PriA, 3(prime) DNA-binding domain"/>
    <property type="match status" value="1"/>
</dbReference>
<keyword evidence="8 12" id="KW-0067">ATP-binding</keyword>
<dbReference type="GO" id="GO:0006302">
    <property type="term" value="P:double-strand break repair"/>
    <property type="evidence" value="ECO:0007669"/>
    <property type="project" value="InterPro"/>
</dbReference>
<evidence type="ECO:0000256" key="6">
    <source>
        <dbReference type="ARBA" id="ARBA00022806"/>
    </source>
</evidence>
<gene>
    <name evidence="12" type="primary">priA</name>
    <name evidence="16" type="ORF">OZSIB_3874</name>
</gene>
<dbReference type="SUPFAM" id="SSF52540">
    <property type="entry name" value="P-loop containing nucleoside triphosphate hydrolases"/>
    <property type="match status" value="1"/>
</dbReference>
<evidence type="ECO:0000256" key="4">
    <source>
        <dbReference type="ARBA" id="ARBA00022741"/>
    </source>
</evidence>
<feature type="domain" description="Helicase ATP-binding" evidence="14">
    <location>
        <begin position="335"/>
        <end position="501"/>
    </location>
</feature>
<reference evidence="16 17" key="1">
    <citation type="submission" date="2018-05" db="EMBL/GenBank/DDBJ databases">
        <title>A metagenomic window into the 2 km-deep terrestrial subsurface aquifer revealed taxonomically and functionally diverse microbial community comprising novel uncultured bacterial lineages.</title>
        <authorList>
            <person name="Kadnikov V.V."/>
            <person name="Mardanov A.V."/>
            <person name="Beletsky A.V."/>
            <person name="Banks D."/>
            <person name="Pimenov N.V."/>
            <person name="Frank Y.A."/>
            <person name="Karnachuk O.V."/>
            <person name="Ravin N.V."/>
        </authorList>
    </citation>
    <scope>NUCLEOTIDE SEQUENCE [LARGE SCALE GENOMIC DNA]</scope>
    <source>
        <strain evidence="16">BY5</strain>
    </source>
</reference>
<keyword evidence="5 12" id="KW-0378">Hydrolase</keyword>
<accession>A0A367ZPD8</accession>
<dbReference type="Pfam" id="PF18074">
    <property type="entry name" value="PriA_C"/>
    <property type="match status" value="1"/>
</dbReference>
<dbReference type="GO" id="GO:0003677">
    <property type="term" value="F:DNA binding"/>
    <property type="evidence" value="ECO:0007669"/>
    <property type="project" value="UniProtKB-UniRule"/>
</dbReference>
<dbReference type="NCBIfam" id="NF004066">
    <property type="entry name" value="PRK05580.1-3"/>
    <property type="match status" value="1"/>
</dbReference>
<feature type="compositionally biased region" description="Polar residues" evidence="13">
    <location>
        <begin position="65"/>
        <end position="82"/>
    </location>
</feature>
<dbReference type="GO" id="GO:0006310">
    <property type="term" value="P:DNA recombination"/>
    <property type="evidence" value="ECO:0007669"/>
    <property type="project" value="InterPro"/>
</dbReference>
<dbReference type="GO" id="GO:0016887">
    <property type="term" value="F:ATP hydrolysis activity"/>
    <property type="evidence" value="ECO:0007669"/>
    <property type="project" value="RHEA"/>
</dbReference>
<feature type="binding site" evidence="12">
    <location>
        <position position="591"/>
    </location>
    <ligand>
        <name>Zn(2+)</name>
        <dbReference type="ChEBI" id="CHEBI:29105"/>
        <label>2</label>
    </ligand>
</feature>
<comment type="function">
    <text evidence="12">Initiates the restart of stalled replication forks, which reloads the replicative helicase on sites other than the origin of replication. Recognizes and binds to abandoned replication forks and remodels them to uncover a helicase loading site. Promotes assembly of the primosome at these replication forks.</text>
</comment>
<dbReference type="EC" id="5.6.2.4" evidence="12"/>
<dbReference type="PROSITE" id="PS51192">
    <property type="entry name" value="HELICASE_ATP_BIND_1"/>
    <property type="match status" value="1"/>
</dbReference>
<feature type="region of interest" description="Disordered" evidence="13">
    <location>
        <begin position="23"/>
        <end position="85"/>
    </location>
</feature>
<dbReference type="GO" id="GO:0043138">
    <property type="term" value="F:3'-5' DNA helicase activity"/>
    <property type="evidence" value="ECO:0007669"/>
    <property type="project" value="UniProtKB-EC"/>
</dbReference>
<dbReference type="InterPro" id="IPR041236">
    <property type="entry name" value="PriA_C"/>
</dbReference>
<keyword evidence="7 12" id="KW-0862">Zinc</keyword>
<dbReference type="Proteomes" id="UP000252355">
    <property type="component" value="Unassembled WGS sequence"/>
</dbReference>
<dbReference type="Pfam" id="PF18319">
    <property type="entry name" value="Zn_ribbon_PriA"/>
    <property type="match status" value="1"/>
</dbReference>
<name>A0A367ZPD8_9BACT</name>
<dbReference type="InterPro" id="IPR005259">
    <property type="entry name" value="PriA"/>
</dbReference>
<evidence type="ECO:0000256" key="10">
    <source>
        <dbReference type="ARBA" id="ARBA00023235"/>
    </source>
</evidence>
<dbReference type="PANTHER" id="PTHR30580">
    <property type="entry name" value="PRIMOSOMAL PROTEIN N"/>
    <property type="match status" value="1"/>
</dbReference>
<comment type="similarity">
    <text evidence="12">Belongs to the helicase family. PriA subfamily.</text>
</comment>
<evidence type="ECO:0000256" key="12">
    <source>
        <dbReference type="HAMAP-Rule" id="MF_00983"/>
    </source>
</evidence>
<keyword evidence="9 12" id="KW-0238">DNA-binding</keyword>
<feature type="binding site" evidence="12">
    <location>
        <position position="594"/>
    </location>
    <ligand>
        <name>Zn(2+)</name>
        <dbReference type="ChEBI" id="CHEBI:29105"/>
        <label>2</label>
    </ligand>
</feature>
<evidence type="ECO:0000313" key="16">
    <source>
        <dbReference type="EMBL" id="RCK80005.1"/>
    </source>
</evidence>
<dbReference type="InterPro" id="IPR042115">
    <property type="entry name" value="PriA_3primeBD_sf"/>
</dbReference>
<feature type="binding site" evidence="12">
    <location>
        <position position="604"/>
    </location>
    <ligand>
        <name>Zn(2+)</name>
        <dbReference type="ChEBI" id="CHEBI:29105"/>
        <label>1</label>
    </ligand>
</feature>
<feature type="binding site" evidence="12">
    <location>
        <position position="573"/>
    </location>
    <ligand>
        <name>Zn(2+)</name>
        <dbReference type="ChEBI" id="CHEBI:29105"/>
        <label>2</label>
    </ligand>
</feature>
<dbReference type="PROSITE" id="PS51194">
    <property type="entry name" value="HELICASE_CTER"/>
    <property type="match status" value="1"/>
</dbReference>
<comment type="subunit">
    <text evidence="12">Component of the replication restart primosome.</text>
</comment>
<dbReference type="InterPro" id="IPR014001">
    <property type="entry name" value="Helicase_ATP-bd"/>
</dbReference>
<comment type="catalytic activity">
    <reaction evidence="12">
        <text>Couples ATP hydrolysis with the unwinding of duplex DNA by translocating in the 3'-5' direction.</text>
        <dbReference type="EC" id="5.6.2.4"/>
    </reaction>
</comment>
<dbReference type="Pfam" id="PF00270">
    <property type="entry name" value="DEAD"/>
    <property type="match status" value="1"/>
</dbReference>
<organism evidence="16 17">
    <name type="scientific">Candidatus Ozemobacter sibiricus</name>
    <dbReference type="NCBI Taxonomy" id="2268124"/>
    <lineage>
        <taxon>Bacteria</taxon>
        <taxon>Candidatus Ozemobacteria</taxon>
        <taxon>Candidatus Ozemobacterales</taxon>
        <taxon>Candidatus Ozemobacteraceae</taxon>
        <taxon>Candidatus Ozemobacter</taxon>
    </lineage>
</organism>
<dbReference type="Gene3D" id="3.40.50.300">
    <property type="entry name" value="P-loop containing nucleotide triphosphate hydrolases"/>
    <property type="match status" value="2"/>
</dbReference>
<comment type="cofactor">
    <cofactor evidence="12">
        <name>Zn(2+)</name>
        <dbReference type="ChEBI" id="CHEBI:29105"/>
    </cofactor>
    <text evidence="12">Binds 2 zinc ions per subunit.</text>
</comment>
<dbReference type="CDD" id="cd18804">
    <property type="entry name" value="SF2_C_priA"/>
    <property type="match status" value="1"/>
</dbReference>
<evidence type="ECO:0000256" key="9">
    <source>
        <dbReference type="ARBA" id="ARBA00023125"/>
    </source>
</evidence>
<feature type="binding site" evidence="12">
    <location>
        <position position="607"/>
    </location>
    <ligand>
        <name>Zn(2+)</name>
        <dbReference type="ChEBI" id="CHEBI:29105"/>
        <label>1</label>
    </ligand>
</feature>
<dbReference type="AlphaFoldDB" id="A0A367ZPD8"/>
<dbReference type="HAMAP" id="MF_00983">
    <property type="entry name" value="PriA"/>
    <property type="match status" value="1"/>
</dbReference>
<dbReference type="EMBL" id="QOQW01000009">
    <property type="protein sequence ID" value="RCK80005.1"/>
    <property type="molecule type" value="Genomic_DNA"/>
</dbReference>
<evidence type="ECO:0000256" key="7">
    <source>
        <dbReference type="ARBA" id="ARBA00022833"/>
    </source>
</evidence>
<evidence type="ECO:0000256" key="1">
    <source>
        <dbReference type="ARBA" id="ARBA00022515"/>
    </source>
</evidence>
<dbReference type="GO" id="GO:0006270">
    <property type="term" value="P:DNA replication initiation"/>
    <property type="evidence" value="ECO:0007669"/>
    <property type="project" value="TreeGrafter"/>
</dbReference>
<dbReference type="SMART" id="SM00487">
    <property type="entry name" value="DEXDc"/>
    <property type="match status" value="1"/>
</dbReference>
<dbReference type="Pfam" id="PF17764">
    <property type="entry name" value="PriA_3primeBD"/>
    <property type="match status" value="1"/>
</dbReference>
<feature type="domain" description="Helicase C-terminal" evidence="15">
    <location>
        <begin position="599"/>
        <end position="758"/>
    </location>
</feature>
<dbReference type="FunFam" id="3.40.50.300:FF:000489">
    <property type="entry name" value="Primosome assembly protein PriA"/>
    <property type="match status" value="1"/>
</dbReference>
<keyword evidence="6 12" id="KW-0347">Helicase</keyword>
<dbReference type="InterPro" id="IPR041222">
    <property type="entry name" value="PriA_3primeBD"/>
</dbReference>
<comment type="caution">
    <text evidence="16">The sequence shown here is derived from an EMBL/GenBank/DDBJ whole genome shotgun (WGS) entry which is preliminary data.</text>
</comment>
<keyword evidence="10 12" id="KW-0413">Isomerase</keyword>
<comment type="catalytic activity">
    <reaction evidence="11 12">
        <text>ATP + H2O = ADP + phosphate + H(+)</text>
        <dbReference type="Rhea" id="RHEA:13065"/>
        <dbReference type="ChEBI" id="CHEBI:15377"/>
        <dbReference type="ChEBI" id="CHEBI:15378"/>
        <dbReference type="ChEBI" id="CHEBI:30616"/>
        <dbReference type="ChEBI" id="CHEBI:43474"/>
        <dbReference type="ChEBI" id="CHEBI:456216"/>
        <dbReference type="EC" id="5.6.2.4"/>
    </reaction>
</comment>
<evidence type="ECO:0000259" key="14">
    <source>
        <dbReference type="PROSITE" id="PS51192"/>
    </source>
</evidence>
<keyword evidence="1 12" id="KW-0639">Primosome</keyword>
<dbReference type="GO" id="GO:0006269">
    <property type="term" value="P:DNA replication, synthesis of primer"/>
    <property type="evidence" value="ECO:0007669"/>
    <property type="project" value="UniProtKB-KW"/>
</dbReference>
<dbReference type="InterPro" id="IPR040498">
    <property type="entry name" value="PriA_CRR"/>
</dbReference>
<proteinExistence type="inferred from homology"/>
<sequence length="856" mass="93871">MRWYLEVSLPLNIGKDHLTYHLDVEGGPPGEEGHGSTIHSGPWPPFASTSSALEDAPRTPETEGQRTATSPASETATKTSVSPAPLPAPGCRVVVPLVNRLLIGYVIACHDRPPGFPTMGVRQVLDPLPLLPPALVALGLWMAETCVCTPGEAFHCMLPGGLKQQIGRFVRPGPRAGTADEASFPEGRWLAERGRAPLKAFTEAFPRASRWLAEWTRQGLIALEHELSRAAGPRTTTVLVLPQDRPLDLAALTPKERLAVECLLRVNTPLTPGQLARQAGVSDSVVRALVRKGIVETRQERTFRQVDNALRGPAASTPLVALSAEQEKALAVIRDAARGDRQPVLLHGVTCSGKTEVYLRWVAEEVATGRGAIVLVPEIALTPQMVTRFRSRFGDRVAILHSRLSDGERFDQWELIRRGICPVVVGARSAVFAPVPRLGTIILDEEGEASFKQADAPRYHAREVARQRCRLENALLVMGSATPTLDSYHLATQGTIRLVEMRHRVADRTPPQVQVVDMRHELVARHNRSMFSEALSQALRRTLAAGQQAILFLNRRGFSSFVFCRACGQAVECSRCQVSLVYHSGSRILRCHYCGEARPLPTTCPGCGSQAIRYFGAGTQRIEAEARRYFPQARLARVDSDTTSAKGSLEEILTRFGAREIDVLIGTQMVAKGLDFPGVTLVGILAADSLLRLPDFRAAERNFALLSQVAGRAGRGREPGTVILQTYAPEHHSIRYALTEDYLGFYREELPHREASRFPPFRQVASLLFTAPTAEKGEAAALAFRDRLLAADRLDPTDLLGPAPAPIPRINNQFRFQMLLRDHQRERLTAAIRAALATPLPTGVKVAVDLDPYFVL</sequence>
<evidence type="ECO:0000256" key="2">
    <source>
        <dbReference type="ARBA" id="ARBA00022705"/>
    </source>
</evidence>
<keyword evidence="2 12" id="KW-0235">DNA replication</keyword>
<evidence type="ECO:0000256" key="8">
    <source>
        <dbReference type="ARBA" id="ARBA00022840"/>
    </source>
</evidence>
<keyword evidence="4 12" id="KW-0547">Nucleotide-binding</keyword>
<evidence type="ECO:0000256" key="5">
    <source>
        <dbReference type="ARBA" id="ARBA00022801"/>
    </source>
</evidence>
<evidence type="ECO:0000256" key="13">
    <source>
        <dbReference type="SAM" id="MobiDB-lite"/>
    </source>
</evidence>
<dbReference type="Pfam" id="PF00271">
    <property type="entry name" value="Helicase_C"/>
    <property type="match status" value="1"/>
</dbReference>
<dbReference type="InterPro" id="IPR001650">
    <property type="entry name" value="Helicase_C-like"/>
</dbReference>
<dbReference type="InterPro" id="IPR027417">
    <property type="entry name" value="P-loop_NTPase"/>
</dbReference>
<feature type="binding site" evidence="12">
    <location>
        <position position="564"/>
    </location>
    <ligand>
        <name>Zn(2+)</name>
        <dbReference type="ChEBI" id="CHEBI:29105"/>
        <label>1</label>
    </ligand>
</feature>
<feature type="binding site" evidence="12">
    <location>
        <position position="567"/>
    </location>
    <ligand>
        <name>Zn(2+)</name>
        <dbReference type="ChEBI" id="CHEBI:29105"/>
        <label>1</label>
    </ligand>
</feature>
<evidence type="ECO:0000313" key="17">
    <source>
        <dbReference type="Proteomes" id="UP000252355"/>
    </source>
</evidence>
<feature type="compositionally biased region" description="Basic and acidic residues" evidence="13">
    <location>
        <begin position="55"/>
        <end position="64"/>
    </location>
</feature>
<dbReference type="SMART" id="SM00490">
    <property type="entry name" value="HELICc"/>
    <property type="match status" value="1"/>
</dbReference>
<feature type="binding site" evidence="12">
    <location>
        <position position="576"/>
    </location>
    <ligand>
        <name>Zn(2+)</name>
        <dbReference type="ChEBI" id="CHEBI:29105"/>
        <label>2</label>
    </ligand>
</feature>
<dbReference type="GO" id="GO:0005524">
    <property type="term" value="F:ATP binding"/>
    <property type="evidence" value="ECO:0007669"/>
    <property type="project" value="UniProtKB-UniRule"/>
</dbReference>
<dbReference type="PANTHER" id="PTHR30580:SF0">
    <property type="entry name" value="PRIMOSOMAL PROTEIN N"/>
    <property type="match status" value="1"/>
</dbReference>
<keyword evidence="3 12" id="KW-0479">Metal-binding</keyword>